<name>B8FNE7_DESAL</name>
<sequence length="173" mass="19740">MKKIIIVAILTAGLLLPSLAFCTGARSMPRDGWWRRPSVAQAIKLTDEEKAKLEAAYIQSQRTRLDLKAAAEKEQFELEVLLESASDKEVMAQYAKMNETRDKLGEEMFRFILETRQIIGKERFKQIKDMAKQWRKDARTRSYRNQQWGSDPQLSQPNPAKPGAQQAAPSSAQ</sequence>
<dbReference type="AlphaFoldDB" id="B8FNE7"/>
<reference evidence="2 3" key="1">
    <citation type="journal article" date="2012" name="Environ. Microbiol.">
        <title>The genome sequence of Desulfatibacillum alkenivorans AK-01: a blueprint for anaerobic alkane oxidation.</title>
        <authorList>
            <person name="Callaghan A.V."/>
            <person name="Morris B.E."/>
            <person name="Pereira I.A."/>
            <person name="McInerney M.J."/>
            <person name="Austin R.N."/>
            <person name="Groves J.T."/>
            <person name="Kukor J.J."/>
            <person name="Suflita J.M."/>
            <person name="Young L.Y."/>
            <person name="Zylstra G.J."/>
            <person name="Wawrik B."/>
        </authorList>
    </citation>
    <scope>NUCLEOTIDE SEQUENCE [LARGE SCALE GENOMIC DNA]</scope>
    <source>
        <strain evidence="2 3">AK-01</strain>
    </source>
</reference>
<dbReference type="Proteomes" id="UP000000739">
    <property type="component" value="Chromosome"/>
</dbReference>
<dbReference type="HOGENOM" id="CLU_1545120_0_0_7"/>
<dbReference type="Gene3D" id="1.20.120.1490">
    <property type="match status" value="1"/>
</dbReference>
<feature type="compositionally biased region" description="Low complexity" evidence="1">
    <location>
        <begin position="156"/>
        <end position="173"/>
    </location>
</feature>
<feature type="region of interest" description="Disordered" evidence="1">
    <location>
        <begin position="130"/>
        <end position="173"/>
    </location>
</feature>
<dbReference type="EMBL" id="CP001322">
    <property type="protein sequence ID" value="ACL06116.1"/>
    <property type="molecule type" value="Genomic_DNA"/>
</dbReference>
<evidence type="ECO:0000313" key="3">
    <source>
        <dbReference type="Proteomes" id="UP000000739"/>
    </source>
</evidence>
<dbReference type="KEGG" id="dal:Dalk_4437"/>
<protein>
    <recommendedName>
        <fullName evidence="4">Periplasmic heavy metal sensor</fullName>
    </recommendedName>
</protein>
<keyword evidence="3" id="KW-1185">Reference proteome</keyword>
<gene>
    <name evidence="2" type="ordered locus">Dalk_4437</name>
</gene>
<feature type="compositionally biased region" description="Basic and acidic residues" evidence="1">
    <location>
        <begin position="130"/>
        <end position="140"/>
    </location>
</feature>
<organism evidence="2 3">
    <name type="scientific">Desulfatibacillum aliphaticivorans</name>
    <dbReference type="NCBI Taxonomy" id="218208"/>
    <lineage>
        <taxon>Bacteria</taxon>
        <taxon>Pseudomonadati</taxon>
        <taxon>Thermodesulfobacteriota</taxon>
        <taxon>Desulfobacteria</taxon>
        <taxon>Desulfobacterales</taxon>
        <taxon>Desulfatibacillaceae</taxon>
        <taxon>Desulfatibacillum</taxon>
    </lineage>
</organism>
<proteinExistence type="predicted"/>
<accession>B8FNE7</accession>
<evidence type="ECO:0008006" key="4">
    <source>
        <dbReference type="Google" id="ProtNLM"/>
    </source>
</evidence>
<evidence type="ECO:0000313" key="2">
    <source>
        <dbReference type="EMBL" id="ACL06116.1"/>
    </source>
</evidence>
<feature type="compositionally biased region" description="Polar residues" evidence="1">
    <location>
        <begin position="143"/>
        <end position="155"/>
    </location>
</feature>
<dbReference type="RefSeq" id="WP_015949162.1">
    <property type="nucleotide sequence ID" value="NC_011768.1"/>
</dbReference>
<evidence type="ECO:0000256" key="1">
    <source>
        <dbReference type="SAM" id="MobiDB-lite"/>
    </source>
</evidence>